<dbReference type="RefSeq" id="XP_003099177.2">
    <property type="nucleotide sequence ID" value="XM_003099129.2"/>
</dbReference>
<sequence length="172" mass="19547">MESFIQLDNFYLQSVSLATMGYCAILYLVATVIRMAELKKCLMVMFGMDLIVRIGVMTAGCILVTDMKMMCFFLFLQIISSLIIVFISLPATPVFHVRYKNCLKAVFILFFVIIVIAGLLITFKLYLQGSSAKWGIALFVLSLQTYWLSIFDLLTVWNGNFGLGESEEEKKR</sequence>
<proteinExistence type="predicted"/>
<evidence type="ECO:0000313" key="2">
    <source>
        <dbReference type="EMBL" id="KAF1763876.1"/>
    </source>
</evidence>
<dbReference type="GeneID" id="9817639"/>
<keyword evidence="1" id="KW-0472">Membrane</keyword>
<dbReference type="AlphaFoldDB" id="A0A6A5HAK3"/>
<dbReference type="KEGG" id="crq:GCK72_003822"/>
<keyword evidence="1" id="KW-1133">Transmembrane helix</keyword>
<organism evidence="2 3">
    <name type="scientific">Caenorhabditis remanei</name>
    <name type="common">Caenorhabditis vulgaris</name>
    <dbReference type="NCBI Taxonomy" id="31234"/>
    <lineage>
        <taxon>Eukaryota</taxon>
        <taxon>Metazoa</taxon>
        <taxon>Ecdysozoa</taxon>
        <taxon>Nematoda</taxon>
        <taxon>Chromadorea</taxon>
        <taxon>Rhabditida</taxon>
        <taxon>Rhabditina</taxon>
        <taxon>Rhabditomorpha</taxon>
        <taxon>Rhabditoidea</taxon>
        <taxon>Rhabditidae</taxon>
        <taxon>Peloderinae</taxon>
        <taxon>Caenorhabditis</taxon>
    </lineage>
</organism>
<feature type="transmembrane region" description="Helical" evidence="1">
    <location>
        <begin position="103"/>
        <end position="127"/>
    </location>
</feature>
<evidence type="ECO:0000313" key="3">
    <source>
        <dbReference type="Proteomes" id="UP000483820"/>
    </source>
</evidence>
<dbReference type="Proteomes" id="UP000483820">
    <property type="component" value="Chromosome II"/>
</dbReference>
<gene>
    <name evidence="2" type="ORF">GCK72_003822</name>
</gene>
<dbReference type="EMBL" id="WUAV01000002">
    <property type="protein sequence ID" value="KAF1763876.1"/>
    <property type="molecule type" value="Genomic_DNA"/>
</dbReference>
<feature type="transmembrane region" description="Helical" evidence="1">
    <location>
        <begin position="134"/>
        <end position="157"/>
    </location>
</feature>
<protein>
    <submittedName>
        <fullName evidence="2">Uncharacterized protein</fullName>
    </submittedName>
</protein>
<reference evidence="2 3" key="1">
    <citation type="submission" date="2019-12" db="EMBL/GenBank/DDBJ databases">
        <title>Chromosome-level assembly of the Caenorhabditis remanei genome.</title>
        <authorList>
            <person name="Teterina A.A."/>
            <person name="Willis J.H."/>
            <person name="Phillips P.C."/>
        </authorList>
    </citation>
    <scope>NUCLEOTIDE SEQUENCE [LARGE SCALE GENOMIC DNA]</scope>
    <source>
        <strain evidence="2 3">PX506</strain>
        <tissue evidence="2">Whole organism</tissue>
    </source>
</reference>
<dbReference type="CTD" id="9817639"/>
<feature type="transmembrane region" description="Helical" evidence="1">
    <location>
        <begin position="71"/>
        <end position="91"/>
    </location>
</feature>
<comment type="caution">
    <text evidence="2">The sequence shown here is derived from an EMBL/GenBank/DDBJ whole genome shotgun (WGS) entry which is preliminary data.</text>
</comment>
<name>A0A6A5HAK3_CAERE</name>
<keyword evidence="1" id="KW-0812">Transmembrane</keyword>
<accession>A0A6A5HAK3</accession>
<feature type="transmembrane region" description="Helical" evidence="1">
    <location>
        <begin position="12"/>
        <end position="36"/>
    </location>
</feature>
<evidence type="ECO:0000256" key="1">
    <source>
        <dbReference type="SAM" id="Phobius"/>
    </source>
</evidence>